<dbReference type="InterPro" id="IPR009057">
    <property type="entry name" value="Homeodomain-like_sf"/>
</dbReference>
<reference evidence="10" key="1">
    <citation type="submission" date="2019-12" db="EMBL/GenBank/DDBJ databases">
        <authorList>
            <person name="Scholes J."/>
        </authorList>
    </citation>
    <scope>NUCLEOTIDE SEQUENCE</scope>
</reference>
<keyword evidence="2" id="KW-0677">Repeat</keyword>
<comment type="caution">
    <text evidence="10">The sequence shown here is derived from an EMBL/GenBank/DDBJ whole genome shotgun (WGS) entry which is preliminary data.</text>
</comment>
<dbReference type="PROSITE" id="PS51294">
    <property type="entry name" value="HTH_MYB"/>
    <property type="match status" value="1"/>
</dbReference>
<dbReference type="GO" id="GO:0043565">
    <property type="term" value="F:sequence-specific DNA binding"/>
    <property type="evidence" value="ECO:0007669"/>
    <property type="project" value="InterPro"/>
</dbReference>
<evidence type="ECO:0000256" key="3">
    <source>
        <dbReference type="ARBA" id="ARBA00023015"/>
    </source>
</evidence>
<evidence type="ECO:0000256" key="4">
    <source>
        <dbReference type="ARBA" id="ARBA00023125"/>
    </source>
</evidence>
<dbReference type="Proteomes" id="UP001153555">
    <property type="component" value="Unassembled WGS sequence"/>
</dbReference>
<name>A0A9N7R563_STRHE</name>
<feature type="non-terminal residue" evidence="10">
    <location>
        <position position="1"/>
    </location>
</feature>
<sequence>LKRSGKSCRLRWVNYLQPGLKRDKITPHEETLLLHLHSKWGNRWSRIARKLPGRTDNEIKNYWRSHMRKMGQEKKKAQSSNSSSSESADVKRASNGLSLGLGLGVEESVEAYSMEEIWKDIELSEGSSKPGGGATWDFCGAESLWSVDDEDHSRMLMQQMGDYYYSFPFTTHIYDPTTK</sequence>
<keyword evidence="6" id="KW-0539">Nucleus</keyword>
<dbReference type="PANTHER" id="PTHR45675">
    <property type="entry name" value="MYB TRANSCRIPTION FACTOR-RELATED-RELATED"/>
    <property type="match status" value="1"/>
</dbReference>
<evidence type="ECO:0000256" key="7">
    <source>
        <dbReference type="SAM" id="MobiDB-lite"/>
    </source>
</evidence>
<dbReference type="CDD" id="cd00167">
    <property type="entry name" value="SANT"/>
    <property type="match status" value="1"/>
</dbReference>
<evidence type="ECO:0000313" key="10">
    <source>
        <dbReference type="EMBL" id="CAA0811914.1"/>
    </source>
</evidence>
<dbReference type="SMART" id="SM00717">
    <property type="entry name" value="SANT"/>
    <property type="match status" value="1"/>
</dbReference>
<feature type="domain" description="HTH myb-type" evidence="9">
    <location>
        <begin position="17"/>
        <end position="71"/>
    </location>
</feature>
<dbReference type="SUPFAM" id="SSF46689">
    <property type="entry name" value="Homeodomain-like"/>
    <property type="match status" value="1"/>
</dbReference>
<dbReference type="EMBL" id="CACSLK010009714">
    <property type="protein sequence ID" value="CAA0811914.1"/>
    <property type="molecule type" value="Genomic_DNA"/>
</dbReference>
<gene>
    <name evidence="10" type="ORF">SHERM_12733</name>
</gene>
<keyword evidence="5" id="KW-0804">Transcription</keyword>
<dbReference type="FunFam" id="1.10.10.60:FF:000259">
    <property type="entry name" value="MYB transcription factor"/>
    <property type="match status" value="1"/>
</dbReference>
<feature type="region of interest" description="Disordered" evidence="7">
    <location>
        <begin position="70"/>
        <end position="91"/>
    </location>
</feature>
<evidence type="ECO:0000259" key="9">
    <source>
        <dbReference type="PROSITE" id="PS51294"/>
    </source>
</evidence>
<dbReference type="InterPro" id="IPR044676">
    <property type="entry name" value="EOBI/EOBII-like_plant"/>
</dbReference>
<dbReference type="InterPro" id="IPR001005">
    <property type="entry name" value="SANT/Myb"/>
</dbReference>
<keyword evidence="3" id="KW-0805">Transcription regulation</keyword>
<protein>
    <submittedName>
        <fullName evidence="10">Transcription factor MYB59</fullName>
    </submittedName>
</protein>
<evidence type="ECO:0000313" key="11">
    <source>
        <dbReference type="Proteomes" id="UP001153555"/>
    </source>
</evidence>
<comment type="subcellular location">
    <subcellularLocation>
        <location evidence="1">Nucleus</location>
    </subcellularLocation>
</comment>
<evidence type="ECO:0000259" key="8">
    <source>
        <dbReference type="PROSITE" id="PS50090"/>
    </source>
</evidence>
<keyword evidence="11" id="KW-1185">Reference proteome</keyword>
<dbReference type="PANTHER" id="PTHR45675:SF7">
    <property type="entry name" value="TRANSCRIPTION FACTOR MYB48"/>
    <property type="match status" value="1"/>
</dbReference>
<dbReference type="AlphaFoldDB" id="A0A9N7R563"/>
<proteinExistence type="predicted"/>
<dbReference type="GO" id="GO:0003700">
    <property type="term" value="F:DNA-binding transcription factor activity"/>
    <property type="evidence" value="ECO:0007669"/>
    <property type="project" value="InterPro"/>
</dbReference>
<accession>A0A9N7R563</accession>
<dbReference type="Gene3D" id="1.10.10.60">
    <property type="entry name" value="Homeodomain-like"/>
    <property type="match status" value="2"/>
</dbReference>
<evidence type="ECO:0000256" key="1">
    <source>
        <dbReference type="ARBA" id="ARBA00004123"/>
    </source>
</evidence>
<dbReference type="OrthoDB" id="2143914at2759"/>
<evidence type="ECO:0000256" key="6">
    <source>
        <dbReference type="ARBA" id="ARBA00023242"/>
    </source>
</evidence>
<dbReference type="Pfam" id="PF00249">
    <property type="entry name" value="Myb_DNA-binding"/>
    <property type="match status" value="1"/>
</dbReference>
<dbReference type="PROSITE" id="PS50090">
    <property type="entry name" value="MYB_LIKE"/>
    <property type="match status" value="1"/>
</dbReference>
<organism evidence="10 11">
    <name type="scientific">Striga hermonthica</name>
    <name type="common">Purple witchweed</name>
    <name type="synonym">Buchnera hermonthica</name>
    <dbReference type="NCBI Taxonomy" id="68872"/>
    <lineage>
        <taxon>Eukaryota</taxon>
        <taxon>Viridiplantae</taxon>
        <taxon>Streptophyta</taxon>
        <taxon>Embryophyta</taxon>
        <taxon>Tracheophyta</taxon>
        <taxon>Spermatophyta</taxon>
        <taxon>Magnoliopsida</taxon>
        <taxon>eudicotyledons</taxon>
        <taxon>Gunneridae</taxon>
        <taxon>Pentapetalae</taxon>
        <taxon>asterids</taxon>
        <taxon>lamiids</taxon>
        <taxon>Lamiales</taxon>
        <taxon>Orobanchaceae</taxon>
        <taxon>Buchnereae</taxon>
        <taxon>Striga</taxon>
    </lineage>
</organism>
<keyword evidence="4" id="KW-0238">DNA-binding</keyword>
<feature type="domain" description="Myb-like" evidence="8">
    <location>
        <begin position="17"/>
        <end position="67"/>
    </location>
</feature>
<dbReference type="GO" id="GO:0005634">
    <property type="term" value="C:nucleus"/>
    <property type="evidence" value="ECO:0007669"/>
    <property type="project" value="UniProtKB-SubCell"/>
</dbReference>
<evidence type="ECO:0000256" key="5">
    <source>
        <dbReference type="ARBA" id="ARBA00023163"/>
    </source>
</evidence>
<evidence type="ECO:0000256" key="2">
    <source>
        <dbReference type="ARBA" id="ARBA00022737"/>
    </source>
</evidence>
<dbReference type="InterPro" id="IPR017930">
    <property type="entry name" value="Myb_dom"/>
</dbReference>